<keyword evidence="2" id="KW-0012">Acyltransferase</keyword>
<feature type="compositionally biased region" description="Basic residues" evidence="1">
    <location>
        <begin position="226"/>
        <end position="243"/>
    </location>
</feature>
<reference evidence="2" key="1">
    <citation type="submission" date="2020-02" db="EMBL/GenBank/DDBJ databases">
        <authorList>
            <person name="Meier V. D."/>
        </authorList>
    </citation>
    <scope>NUCLEOTIDE SEQUENCE</scope>
    <source>
        <strain evidence="2">AVDCRST_MAG16</strain>
    </source>
</reference>
<feature type="compositionally biased region" description="Basic residues" evidence="1">
    <location>
        <begin position="467"/>
        <end position="479"/>
    </location>
</feature>
<feature type="compositionally biased region" description="Low complexity" evidence="1">
    <location>
        <begin position="260"/>
        <end position="269"/>
    </location>
</feature>
<feature type="compositionally biased region" description="Basic and acidic residues" evidence="1">
    <location>
        <begin position="89"/>
        <end position="109"/>
    </location>
</feature>
<feature type="compositionally biased region" description="Basic residues" evidence="1">
    <location>
        <begin position="322"/>
        <end position="332"/>
    </location>
</feature>
<proteinExistence type="predicted"/>
<feature type="region of interest" description="Disordered" evidence="1">
    <location>
        <begin position="1"/>
        <end position="433"/>
    </location>
</feature>
<gene>
    <name evidence="2" type="ORF">AVDCRST_MAG16-3223</name>
</gene>
<feature type="compositionally biased region" description="Basic and acidic residues" evidence="1">
    <location>
        <begin position="244"/>
        <end position="259"/>
    </location>
</feature>
<feature type="compositionally biased region" description="Basic residues" evidence="1">
    <location>
        <begin position="423"/>
        <end position="433"/>
    </location>
</feature>
<dbReference type="AlphaFoldDB" id="A0A6J4ML04"/>
<evidence type="ECO:0000256" key="1">
    <source>
        <dbReference type="SAM" id="MobiDB-lite"/>
    </source>
</evidence>
<feature type="compositionally biased region" description="Low complexity" evidence="1">
    <location>
        <begin position="366"/>
        <end position="389"/>
    </location>
</feature>
<feature type="compositionally biased region" description="Basic residues" evidence="1">
    <location>
        <begin position="7"/>
        <end position="17"/>
    </location>
</feature>
<feature type="compositionally biased region" description="Basic residues" evidence="1">
    <location>
        <begin position="50"/>
        <end position="62"/>
    </location>
</feature>
<feature type="compositionally biased region" description="Basic and acidic residues" evidence="1">
    <location>
        <begin position="191"/>
        <end position="202"/>
    </location>
</feature>
<feature type="non-terminal residue" evidence="2">
    <location>
        <position position="535"/>
    </location>
</feature>
<sequence length="535" mass="59999">EQCPPGPRRRGPRRVARGVRAGADRAVARPAGPTAARVRPAPRRAAAQARRARRRAGRRRPARLPARDEGRPRGRLDGRAARAGPGRPTGRDHRPDRPQDGHQRAELRRQGLHGRLRGQQHADLRQPRERPAEPARRLAAADRLHLRAGQVVRPERHGRHPRRAQPRLAPARAARPRGRRAGLRQPVRLLHVHDHQRPDRPRQGLRALLLPAQDGEPPRGPALERRLRRRPGGARHPPRHHPRHVPDRDDRRGVRDGGDPLRAARALLRPQRRSLGLHLLDDQEVPDARRGVPAPRPLRGQDDGAVHARLHRAARQDLPLARRPRHRRHGRLHPQPQGRRGQRRGPQGGPGRQEPRGRRRLRRVVGRAPRPGAGRPGGLRRQAGRSAQPAGPPARRRAGHRGAAARGQADPRLDHRGRCAQQRQRRHPVPRVVAARRRCCGDLQPHGGRGHRRDQPLPDLAVGAQRRLHRRGHGHHPRVRPPGGGRGAREDQAGGRRRGLRERQVRRGAGAVRAGGARRRLRRVPDPARVRATGL</sequence>
<keyword evidence="2" id="KW-0808">Transferase</keyword>
<evidence type="ECO:0000313" key="2">
    <source>
        <dbReference type="EMBL" id="CAA9362742.1"/>
    </source>
</evidence>
<dbReference type="EC" id="2.3.3.9" evidence="2"/>
<organism evidence="2">
    <name type="scientific">uncultured Frankineae bacterium</name>
    <dbReference type="NCBI Taxonomy" id="437475"/>
    <lineage>
        <taxon>Bacteria</taxon>
        <taxon>Bacillati</taxon>
        <taxon>Actinomycetota</taxon>
        <taxon>Actinomycetes</taxon>
        <taxon>Frankiales</taxon>
        <taxon>environmental samples</taxon>
    </lineage>
</organism>
<feature type="region of interest" description="Disordered" evidence="1">
    <location>
        <begin position="467"/>
        <end position="535"/>
    </location>
</feature>
<accession>A0A6J4ML04</accession>
<dbReference type="EMBL" id="CADCUE010000297">
    <property type="protein sequence ID" value="CAA9362742.1"/>
    <property type="molecule type" value="Genomic_DNA"/>
</dbReference>
<feature type="compositionally biased region" description="Basic and acidic residues" evidence="1">
    <location>
        <begin position="120"/>
        <end position="145"/>
    </location>
</feature>
<dbReference type="GO" id="GO:0004474">
    <property type="term" value="F:malate synthase activity"/>
    <property type="evidence" value="ECO:0007669"/>
    <property type="project" value="UniProtKB-EC"/>
</dbReference>
<feature type="compositionally biased region" description="Basic residues" evidence="1">
    <location>
        <begin position="495"/>
        <end position="506"/>
    </location>
</feature>
<feature type="non-terminal residue" evidence="2">
    <location>
        <position position="1"/>
    </location>
</feature>
<feature type="compositionally biased region" description="Basic residues" evidence="1">
    <location>
        <begin position="156"/>
        <end position="165"/>
    </location>
</feature>
<feature type="compositionally biased region" description="Basic and acidic residues" evidence="1">
    <location>
        <begin position="65"/>
        <end position="80"/>
    </location>
</feature>
<name>A0A6J4ML04_9ACTN</name>
<feature type="compositionally biased region" description="Low complexity" evidence="1">
    <location>
        <begin position="28"/>
        <end position="49"/>
    </location>
</feature>
<protein>
    <submittedName>
        <fullName evidence="2">Malate synthase</fullName>
        <ecNumber evidence="2">2.3.3.9</ecNumber>
    </submittedName>
</protein>